<dbReference type="RefSeq" id="WP_010861167.1">
    <property type="nucleotide sequence ID" value="NZ_KB933409.1"/>
</dbReference>
<comment type="caution">
    <text evidence="6">The sequence shown here is derived from an EMBL/GenBank/DDBJ whole genome shotgun (WGS) entry which is preliminary data.</text>
</comment>
<name>R7Z925_LYSSH</name>
<dbReference type="EMBL" id="AQPX01000034">
    <property type="protein sequence ID" value="EON70471.1"/>
    <property type="molecule type" value="Genomic_DNA"/>
</dbReference>
<dbReference type="GO" id="GO:0004519">
    <property type="term" value="F:endonuclease activity"/>
    <property type="evidence" value="ECO:0007669"/>
    <property type="project" value="UniProtKB-KW"/>
</dbReference>
<keyword evidence="2" id="KW-0378">Hydrolase</keyword>
<evidence type="ECO:0000259" key="5">
    <source>
        <dbReference type="SMART" id="SM00507"/>
    </source>
</evidence>
<dbReference type="HOGENOM" id="CLU_108879_9_0_9"/>
<feature type="domain" description="HNH nuclease" evidence="5">
    <location>
        <begin position="21"/>
        <end position="77"/>
    </location>
</feature>
<dbReference type="eggNOG" id="COG1403">
    <property type="taxonomic scope" value="Bacteria"/>
</dbReference>
<gene>
    <name evidence="6" type="ORF">H131_21342</name>
</gene>
<dbReference type="CDD" id="cd00085">
    <property type="entry name" value="HNHc"/>
    <property type="match status" value="1"/>
</dbReference>
<dbReference type="PANTHER" id="PTHR41286:SF1">
    <property type="entry name" value="HNH NUCLEASE YAJD-RELATED"/>
    <property type="match status" value="1"/>
</dbReference>
<dbReference type="SMART" id="SM00507">
    <property type="entry name" value="HNHc"/>
    <property type="match status" value="1"/>
</dbReference>
<evidence type="ECO:0000256" key="1">
    <source>
        <dbReference type="ARBA" id="ARBA00022722"/>
    </source>
</evidence>
<dbReference type="InterPro" id="IPR002711">
    <property type="entry name" value="HNH"/>
</dbReference>
<evidence type="ECO:0000256" key="3">
    <source>
        <dbReference type="ARBA" id="ARBA00038412"/>
    </source>
</evidence>
<dbReference type="Pfam" id="PF01844">
    <property type="entry name" value="HNH"/>
    <property type="match status" value="1"/>
</dbReference>
<dbReference type="Gene3D" id="1.10.30.50">
    <property type="match status" value="1"/>
</dbReference>
<dbReference type="Proteomes" id="UP000013911">
    <property type="component" value="Unassembled WGS sequence"/>
</dbReference>
<dbReference type="AlphaFoldDB" id="R7Z925"/>
<accession>R7Z925</accession>
<evidence type="ECO:0000256" key="4">
    <source>
        <dbReference type="ARBA" id="ARBA00040194"/>
    </source>
</evidence>
<comment type="similarity">
    <text evidence="3">Belongs to the HNH nuclease family.</text>
</comment>
<evidence type="ECO:0000256" key="2">
    <source>
        <dbReference type="ARBA" id="ARBA00022801"/>
    </source>
</evidence>
<protein>
    <recommendedName>
        <fullName evidence="4">Putative HNH nuclease YajD</fullName>
    </recommendedName>
</protein>
<evidence type="ECO:0000313" key="6">
    <source>
        <dbReference type="EMBL" id="EON70471.1"/>
    </source>
</evidence>
<organism evidence="6 7">
    <name type="scientific">Lysinibacillus sphaericus OT4b.31</name>
    <dbReference type="NCBI Taxonomy" id="1285586"/>
    <lineage>
        <taxon>Bacteria</taxon>
        <taxon>Bacillati</taxon>
        <taxon>Bacillota</taxon>
        <taxon>Bacilli</taxon>
        <taxon>Bacillales</taxon>
        <taxon>Bacillaceae</taxon>
        <taxon>Lysinibacillus</taxon>
    </lineage>
</organism>
<dbReference type="GO" id="GO:0005829">
    <property type="term" value="C:cytosol"/>
    <property type="evidence" value="ECO:0007669"/>
    <property type="project" value="TreeGrafter"/>
</dbReference>
<dbReference type="GO" id="GO:0003676">
    <property type="term" value="F:nucleic acid binding"/>
    <property type="evidence" value="ECO:0007669"/>
    <property type="project" value="InterPro"/>
</dbReference>
<evidence type="ECO:0000313" key="7">
    <source>
        <dbReference type="Proteomes" id="UP000013911"/>
    </source>
</evidence>
<sequence>MVVIYYKNDNHAFYNSKEWISQRKKILKRDKYICQICRRFGRNKSAEVIHHIIELNENWSKRLDENNLILLCHRCHNGIHKAEKFIWKNKYLVLKFYTEHLFCYTFVNISRRSV</sequence>
<reference evidence="6 7" key="1">
    <citation type="submission" date="2013-04" db="EMBL/GenBank/DDBJ databases">
        <title>Draft genome of the heavy metal tolerant bacterium Lysinibacillus sphaericus strain OT4b.31.</title>
        <authorList>
            <person name="Pena-Montenegro T.D."/>
            <person name="Dussan J."/>
        </authorList>
    </citation>
    <scope>NUCLEOTIDE SEQUENCE [LARGE SCALE GENOMIC DNA]</scope>
    <source>
        <strain evidence="6 7">OT4b.31</strain>
    </source>
</reference>
<proteinExistence type="inferred from homology"/>
<keyword evidence="1" id="KW-0540">Nuclease</keyword>
<dbReference type="PANTHER" id="PTHR41286">
    <property type="entry name" value="HNH NUCLEASE YAJD-RELATED"/>
    <property type="match status" value="1"/>
</dbReference>
<dbReference type="InterPro" id="IPR003615">
    <property type="entry name" value="HNH_nuc"/>
</dbReference>
<dbReference type="GO" id="GO:0016787">
    <property type="term" value="F:hydrolase activity"/>
    <property type="evidence" value="ECO:0007669"/>
    <property type="project" value="UniProtKB-KW"/>
</dbReference>
<dbReference type="GO" id="GO:0008270">
    <property type="term" value="F:zinc ion binding"/>
    <property type="evidence" value="ECO:0007669"/>
    <property type="project" value="InterPro"/>
</dbReference>
<keyword evidence="6" id="KW-0255">Endonuclease</keyword>